<name>A0A4Y7SWF0_COPMI</name>
<comment type="caution">
    <text evidence="3">The sequence shown here is derived from an EMBL/GenBank/DDBJ whole genome shotgun (WGS) entry which is preliminary data.</text>
</comment>
<dbReference type="PROSITE" id="PS50213">
    <property type="entry name" value="FAS1"/>
    <property type="match status" value="2"/>
</dbReference>
<dbReference type="PANTHER" id="PTHR10900">
    <property type="entry name" value="PERIOSTIN-RELATED"/>
    <property type="match status" value="1"/>
</dbReference>
<dbReference type="STRING" id="71717.A0A4Y7SWF0"/>
<reference evidence="3 4" key="1">
    <citation type="journal article" date="2019" name="Nat. Ecol. Evol.">
        <title>Megaphylogeny resolves global patterns of mushroom evolution.</title>
        <authorList>
            <person name="Varga T."/>
            <person name="Krizsan K."/>
            <person name="Foldi C."/>
            <person name="Dima B."/>
            <person name="Sanchez-Garcia M."/>
            <person name="Sanchez-Ramirez S."/>
            <person name="Szollosi G.J."/>
            <person name="Szarkandi J.G."/>
            <person name="Papp V."/>
            <person name="Albert L."/>
            <person name="Andreopoulos W."/>
            <person name="Angelini C."/>
            <person name="Antonin V."/>
            <person name="Barry K.W."/>
            <person name="Bougher N.L."/>
            <person name="Buchanan P."/>
            <person name="Buyck B."/>
            <person name="Bense V."/>
            <person name="Catcheside P."/>
            <person name="Chovatia M."/>
            <person name="Cooper J."/>
            <person name="Damon W."/>
            <person name="Desjardin D."/>
            <person name="Finy P."/>
            <person name="Geml J."/>
            <person name="Haridas S."/>
            <person name="Hughes K."/>
            <person name="Justo A."/>
            <person name="Karasinski D."/>
            <person name="Kautmanova I."/>
            <person name="Kiss B."/>
            <person name="Kocsube S."/>
            <person name="Kotiranta H."/>
            <person name="LaButti K.M."/>
            <person name="Lechner B.E."/>
            <person name="Liimatainen K."/>
            <person name="Lipzen A."/>
            <person name="Lukacs Z."/>
            <person name="Mihaltcheva S."/>
            <person name="Morgado L.N."/>
            <person name="Niskanen T."/>
            <person name="Noordeloos M.E."/>
            <person name="Ohm R.A."/>
            <person name="Ortiz-Santana B."/>
            <person name="Ovrebo C."/>
            <person name="Racz N."/>
            <person name="Riley R."/>
            <person name="Savchenko A."/>
            <person name="Shiryaev A."/>
            <person name="Soop K."/>
            <person name="Spirin V."/>
            <person name="Szebenyi C."/>
            <person name="Tomsovsky M."/>
            <person name="Tulloss R.E."/>
            <person name="Uehling J."/>
            <person name="Grigoriev I.V."/>
            <person name="Vagvolgyi C."/>
            <person name="Papp T."/>
            <person name="Martin F.M."/>
            <person name="Miettinen O."/>
            <person name="Hibbett D.S."/>
            <person name="Nagy L.G."/>
        </authorList>
    </citation>
    <scope>NUCLEOTIDE SEQUENCE [LARGE SCALE GENOMIC DNA]</scope>
    <source>
        <strain evidence="3 4">FP101781</strain>
    </source>
</reference>
<feature type="signal peptide" evidence="1">
    <location>
        <begin position="1"/>
        <end position="19"/>
    </location>
</feature>
<evidence type="ECO:0000259" key="2">
    <source>
        <dbReference type="PROSITE" id="PS50213"/>
    </source>
</evidence>
<dbReference type="InterPro" id="IPR050904">
    <property type="entry name" value="Adhesion/Biosynth-related"/>
</dbReference>
<gene>
    <name evidence="3" type="ORF">FA13DRAFT_1095531</name>
</gene>
<dbReference type="Proteomes" id="UP000298030">
    <property type="component" value="Unassembled WGS sequence"/>
</dbReference>
<dbReference type="Gene3D" id="2.30.180.10">
    <property type="entry name" value="FAS1 domain"/>
    <property type="match status" value="2"/>
</dbReference>
<dbReference type="InterPro" id="IPR000782">
    <property type="entry name" value="FAS1_domain"/>
</dbReference>
<evidence type="ECO:0000256" key="1">
    <source>
        <dbReference type="SAM" id="SignalP"/>
    </source>
</evidence>
<dbReference type="AlphaFoldDB" id="A0A4Y7SWF0"/>
<dbReference type="OrthoDB" id="286301at2759"/>
<dbReference type="PANTHER" id="PTHR10900:SF77">
    <property type="entry name" value="FI19380P1"/>
    <property type="match status" value="1"/>
</dbReference>
<dbReference type="GO" id="GO:0005615">
    <property type="term" value="C:extracellular space"/>
    <property type="evidence" value="ECO:0007669"/>
    <property type="project" value="TreeGrafter"/>
</dbReference>
<dbReference type="SMART" id="SM00554">
    <property type="entry name" value="FAS1"/>
    <property type="match status" value="2"/>
</dbReference>
<dbReference type="Pfam" id="PF02469">
    <property type="entry name" value="Fasciclin"/>
    <property type="match status" value="2"/>
</dbReference>
<feature type="domain" description="FAS1" evidence="2">
    <location>
        <begin position="177"/>
        <end position="305"/>
    </location>
</feature>
<accession>A0A4Y7SWF0</accession>
<feature type="domain" description="FAS1" evidence="2">
    <location>
        <begin position="19"/>
        <end position="175"/>
    </location>
</feature>
<sequence>MALVKLYLGVLLCAPLALAAGIAEVIAQTPELSTLNSILTTDHPDLLAELNATAGTFFAPSNDALNAFISAADPNQLTAEVLKDLVNYHLSPTTLSAADLGQAGGKIAETKLSDPAFANLGGPANVVYASAYGSTGQDAAPGPLKVYSGIGGESTVTNPDIQYDGGLMHVIDRVLDFPQSCTTTMQAKSLTTLLDAVKRTNYADTIDLPAKFTCLAPTNEAIQGAGIDISALSDQQVLDALKYHSIPGEVDYSTVLEDGKEYPTLLGPTVKVHKKDGQLYFNDVAVQQGNIITNNGVAHVLSGVLISPTDAWATTTAVDTATTI</sequence>
<dbReference type="InterPro" id="IPR036378">
    <property type="entry name" value="FAS1_dom_sf"/>
</dbReference>
<keyword evidence="4" id="KW-1185">Reference proteome</keyword>
<evidence type="ECO:0000313" key="4">
    <source>
        <dbReference type="Proteomes" id="UP000298030"/>
    </source>
</evidence>
<organism evidence="3 4">
    <name type="scientific">Coprinellus micaceus</name>
    <name type="common">Glistening ink-cap mushroom</name>
    <name type="synonym">Coprinus micaceus</name>
    <dbReference type="NCBI Taxonomy" id="71717"/>
    <lineage>
        <taxon>Eukaryota</taxon>
        <taxon>Fungi</taxon>
        <taxon>Dikarya</taxon>
        <taxon>Basidiomycota</taxon>
        <taxon>Agaricomycotina</taxon>
        <taxon>Agaricomycetes</taxon>
        <taxon>Agaricomycetidae</taxon>
        <taxon>Agaricales</taxon>
        <taxon>Agaricineae</taxon>
        <taxon>Psathyrellaceae</taxon>
        <taxon>Coprinellus</taxon>
    </lineage>
</organism>
<feature type="chain" id="PRO_5021360555" evidence="1">
    <location>
        <begin position="20"/>
        <end position="324"/>
    </location>
</feature>
<keyword evidence="1" id="KW-0732">Signal</keyword>
<dbReference type="SUPFAM" id="SSF82153">
    <property type="entry name" value="FAS1 domain"/>
    <property type="match status" value="2"/>
</dbReference>
<proteinExistence type="predicted"/>
<protein>
    <submittedName>
        <fullName evidence="3">FAS1 domain-containing protein</fullName>
    </submittedName>
</protein>
<evidence type="ECO:0000313" key="3">
    <source>
        <dbReference type="EMBL" id="TEB26190.1"/>
    </source>
</evidence>
<dbReference type="EMBL" id="QPFP01000050">
    <property type="protein sequence ID" value="TEB26190.1"/>
    <property type="molecule type" value="Genomic_DNA"/>
</dbReference>